<proteinExistence type="predicted"/>
<sequence length="112" mass="12898">MSVALKIKELSILDYVSVEIGEVENGLYRLQSSHNFDSEISDKVPNKKFGNDSRLDSLNFWAKENRERTPILLPFQSNKNIKVHVCKIWIPKVIGKDNKFLAVSSVYWLMKG</sequence>
<keyword evidence="2" id="KW-1185">Reference proteome</keyword>
<name>A0A498IG53_MALDO</name>
<dbReference type="AlphaFoldDB" id="A0A498IG53"/>
<evidence type="ECO:0000313" key="2">
    <source>
        <dbReference type="Proteomes" id="UP000290289"/>
    </source>
</evidence>
<evidence type="ECO:0000313" key="1">
    <source>
        <dbReference type="EMBL" id="RXH80967.1"/>
    </source>
</evidence>
<gene>
    <name evidence="1" type="ORF">DVH24_004881</name>
</gene>
<protein>
    <submittedName>
        <fullName evidence="1">Uncharacterized protein</fullName>
    </submittedName>
</protein>
<dbReference type="Proteomes" id="UP000290289">
    <property type="component" value="Chromosome 12"/>
</dbReference>
<organism evidence="1 2">
    <name type="scientific">Malus domestica</name>
    <name type="common">Apple</name>
    <name type="synonym">Pyrus malus</name>
    <dbReference type="NCBI Taxonomy" id="3750"/>
    <lineage>
        <taxon>Eukaryota</taxon>
        <taxon>Viridiplantae</taxon>
        <taxon>Streptophyta</taxon>
        <taxon>Embryophyta</taxon>
        <taxon>Tracheophyta</taxon>
        <taxon>Spermatophyta</taxon>
        <taxon>Magnoliopsida</taxon>
        <taxon>eudicotyledons</taxon>
        <taxon>Gunneridae</taxon>
        <taxon>Pentapetalae</taxon>
        <taxon>rosids</taxon>
        <taxon>fabids</taxon>
        <taxon>Rosales</taxon>
        <taxon>Rosaceae</taxon>
        <taxon>Amygdaloideae</taxon>
        <taxon>Maleae</taxon>
        <taxon>Malus</taxon>
    </lineage>
</organism>
<reference evidence="1 2" key="1">
    <citation type="submission" date="2018-10" db="EMBL/GenBank/DDBJ databases">
        <title>A high-quality apple genome assembly.</title>
        <authorList>
            <person name="Hu J."/>
        </authorList>
    </citation>
    <scope>NUCLEOTIDE SEQUENCE [LARGE SCALE GENOMIC DNA]</scope>
    <source>
        <strain evidence="2">cv. HFTH1</strain>
        <tissue evidence="1">Young leaf</tissue>
    </source>
</reference>
<dbReference type="EMBL" id="RDQH01000338">
    <property type="protein sequence ID" value="RXH80967.1"/>
    <property type="molecule type" value="Genomic_DNA"/>
</dbReference>
<comment type="caution">
    <text evidence="1">The sequence shown here is derived from an EMBL/GenBank/DDBJ whole genome shotgun (WGS) entry which is preliminary data.</text>
</comment>
<accession>A0A498IG53</accession>